<accession>A0A4C1T732</accession>
<dbReference type="EMBL" id="BGZK01004620">
    <property type="protein sequence ID" value="GBP09996.1"/>
    <property type="molecule type" value="Genomic_DNA"/>
</dbReference>
<feature type="non-terminal residue" evidence="1">
    <location>
        <position position="25"/>
    </location>
</feature>
<name>A0A4C1T732_EUMVA</name>
<keyword evidence="2" id="KW-1185">Reference proteome</keyword>
<evidence type="ECO:0000313" key="2">
    <source>
        <dbReference type="Proteomes" id="UP000299102"/>
    </source>
</evidence>
<gene>
    <name evidence="1" type="ORF">EVAR_70051_1</name>
</gene>
<proteinExistence type="predicted"/>
<reference evidence="1 2" key="1">
    <citation type="journal article" date="2019" name="Commun. Biol.">
        <title>The bagworm genome reveals a unique fibroin gene that provides high tensile strength.</title>
        <authorList>
            <person name="Kono N."/>
            <person name="Nakamura H."/>
            <person name="Ohtoshi R."/>
            <person name="Tomita M."/>
            <person name="Numata K."/>
            <person name="Arakawa K."/>
        </authorList>
    </citation>
    <scope>NUCLEOTIDE SEQUENCE [LARGE SCALE GENOMIC DNA]</scope>
</reference>
<sequence length="25" mass="2909">MAQKTLATKYFFILSQIRTAETYPS</sequence>
<organism evidence="1 2">
    <name type="scientific">Eumeta variegata</name>
    <name type="common">Bagworm moth</name>
    <name type="synonym">Eumeta japonica</name>
    <dbReference type="NCBI Taxonomy" id="151549"/>
    <lineage>
        <taxon>Eukaryota</taxon>
        <taxon>Metazoa</taxon>
        <taxon>Ecdysozoa</taxon>
        <taxon>Arthropoda</taxon>
        <taxon>Hexapoda</taxon>
        <taxon>Insecta</taxon>
        <taxon>Pterygota</taxon>
        <taxon>Neoptera</taxon>
        <taxon>Endopterygota</taxon>
        <taxon>Lepidoptera</taxon>
        <taxon>Glossata</taxon>
        <taxon>Ditrysia</taxon>
        <taxon>Tineoidea</taxon>
        <taxon>Psychidae</taxon>
        <taxon>Oiketicinae</taxon>
        <taxon>Eumeta</taxon>
    </lineage>
</organism>
<protein>
    <submittedName>
        <fullName evidence="1">Uncharacterized protein</fullName>
    </submittedName>
</protein>
<dbReference type="AlphaFoldDB" id="A0A4C1T732"/>
<evidence type="ECO:0000313" key="1">
    <source>
        <dbReference type="EMBL" id="GBP09996.1"/>
    </source>
</evidence>
<dbReference type="Proteomes" id="UP000299102">
    <property type="component" value="Unassembled WGS sequence"/>
</dbReference>
<comment type="caution">
    <text evidence="1">The sequence shown here is derived from an EMBL/GenBank/DDBJ whole genome shotgun (WGS) entry which is preliminary data.</text>
</comment>